<reference evidence="2" key="2">
    <citation type="journal article" date="2020" name="Nat. Commun.">
        <title>Large-scale genome sequencing of mycorrhizal fungi provides insights into the early evolution of symbiotic traits.</title>
        <authorList>
            <person name="Miyauchi S."/>
            <person name="Kiss E."/>
            <person name="Kuo A."/>
            <person name="Drula E."/>
            <person name="Kohler A."/>
            <person name="Sanchez-Garcia M."/>
            <person name="Morin E."/>
            <person name="Andreopoulos B."/>
            <person name="Barry K.W."/>
            <person name="Bonito G."/>
            <person name="Buee M."/>
            <person name="Carver A."/>
            <person name="Chen C."/>
            <person name="Cichocki N."/>
            <person name="Clum A."/>
            <person name="Culley D."/>
            <person name="Crous P.W."/>
            <person name="Fauchery L."/>
            <person name="Girlanda M."/>
            <person name="Hayes R.D."/>
            <person name="Keri Z."/>
            <person name="LaButti K."/>
            <person name="Lipzen A."/>
            <person name="Lombard V."/>
            <person name="Magnuson J."/>
            <person name="Maillard F."/>
            <person name="Murat C."/>
            <person name="Nolan M."/>
            <person name="Ohm R.A."/>
            <person name="Pangilinan J."/>
            <person name="Pereira M.F."/>
            <person name="Perotto S."/>
            <person name="Peter M."/>
            <person name="Pfister S."/>
            <person name="Riley R."/>
            <person name="Sitrit Y."/>
            <person name="Stielow J.B."/>
            <person name="Szollosi G."/>
            <person name="Zifcakova L."/>
            <person name="Stursova M."/>
            <person name="Spatafora J.W."/>
            <person name="Tedersoo L."/>
            <person name="Vaario L.M."/>
            <person name="Yamada A."/>
            <person name="Yan M."/>
            <person name="Wang P."/>
            <person name="Xu J."/>
            <person name="Bruns T."/>
            <person name="Baldrian P."/>
            <person name="Vilgalys R."/>
            <person name="Dunand C."/>
            <person name="Henrissat B."/>
            <person name="Grigoriev I.V."/>
            <person name="Hibbett D."/>
            <person name="Nagy L.G."/>
            <person name="Martin F.M."/>
        </authorList>
    </citation>
    <scope>NUCLEOTIDE SEQUENCE</scope>
    <source>
        <strain evidence="2">BED1</strain>
    </source>
</reference>
<keyword evidence="3" id="KW-1185">Reference proteome</keyword>
<dbReference type="SUPFAM" id="SSF53098">
    <property type="entry name" value="Ribonuclease H-like"/>
    <property type="match status" value="1"/>
</dbReference>
<dbReference type="Proteomes" id="UP001194468">
    <property type="component" value="Unassembled WGS sequence"/>
</dbReference>
<dbReference type="AlphaFoldDB" id="A0AAD4BTL2"/>
<reference evidence="2" key="1">
    <citation type="submission" date="2019-10" db="EMBL/GenBank/DDBJ databases">
        <authorList>
            <consortium name="DOE Joint Genome Institute"/>
            <person name="Kuo A."/>
            <person name="Miyauchi S."/>
            <person name="Kiss E."/>
            <person name="Drula E."/>
            <person name="Kohler A."/>
            <person name="Sanchez-Garcia M."/>
            <person name="Andreopoulos B."/>
            <person name="Barry K.W."/>
            <person name="Bonito G."/>
            <person name="Buee M."/>
            <person name="Carver A."/>
            <person name="Chen C."/>
            <person name="Cichocki N."/>
            <person name="Clum A."/>
            <person name="Culley D."/>
            <person name="Crous P.W."/>
            <person name="Fauchery L."/>
            <person name="Girlanda M."/>
            <person name="Hayes R."/>
            <person name="Keri Z."/>
            <person name="LaButti K."/>
            <person name="Lipzen A."/>
            <person name="Lombard V."/>
            <person name="Magnuson J."/>
            <person name="Maillard F."/>
            <person name="Morin E."/>
            <person name="Murat C."/>
            <person name="Nolan M."/>
            <person name="Ohm R."/>
            <person name="Pangilinan J."/>
            <person name="Pereira M."/>
            <person name="Perotto S."/>
            <person name="Peter M."/>
            <person name="Riley R."/>
            <person name="Sitrit Y."/>
            <person name="Stielow B."/>
            <person name="Szollosi G."/>
            <person name="Zifcakova L."/>
            <person name="Stursova M."/>
            <person name="Spatafora J.W."/>
            <person name="Tedersoo L."/>
            <person name="Vaario L.-M."/>
            <person name="Yamada A."/>
            <person name="Yan M."/>
            <person name="Wang P."/>
            <person name="Xu J."/>
            <person name="Bruns T."/>
            <person name="Baldrian P."/>
            <person name="Vilgalys R."/>
            <person name="Henrissat B."/>
            <person name="Grigoriev I.V."/>
            <person name="Hibbett D."/>
            <person name="Nagy L.G."/>
            <person name="Martin F.M."/>
        </authorList>
    </citation>
    <scope>NUCLEOTIDE SEQUENCE</scope>
    <source>
        <strain evidence="2">BED1</strain>
    </source>
</reference>
<feature type="region of interest" description="Disordered" evidence="1">
    <location>
        <begin position="247"/>
        <end position="294"/>
    </location>
</feature>
<gene>
    <name evidence="2" type="ORF">L210DRAFT_3401787</name>
</gene>
<evidence type="ECO:0000313" key="3">
    <source>
        <dbReference type="Proteomes" id="UP001194468"/>
    </source>
</evidence>
<protein>
    <recommendedName>
        <fullName evidence="4">HAT C-terminal dimerisation domain-containing protein</fullName>
    </recommendedName>
</protein>
<dbReference type="InterPro" id="IPR012337">
    <property type="entry name" value="RNaseH-like_sf"/>
</dbReference>
<proteinExistence type="predicted"/>
<organism evidence="2 3">
    <name type="scientific">Boletus edulis BED1</name>
    <dbReference type="NCBI Taxonomy" id="1328754"/>
    <lineage>
        <taxon>Eukaryota</taxon>
        <taxon>Fungi</taxon>
        <taxon>Dikarya</taxon>
        <taxon>Basidiomycota</taxon>
        <taxon>Agaricomycotina</taxon>
        <taxon>Agaricomycetes</taxon>
        <taxon>Agaricomycetidae</taxon>
        <taxon>Boletales</taxon>
        <taxon>Boletineae</taxon>
        <taxon>Boletaceae</taxon>
        <taxon>Boletoideae</taxon>
        <taxon>Boletus</taxon>
    </lineage>
</organism>
<comment type="caution">
    <text evidence="2">The sequence shown here is derived from an EMBL/GenBank/DDBJ whole genome shotgun (WGS) entry which is preliminary data.</text>
</comment>
<evidence type="ECO:0000313" key="2">
    <source>
        <dbReference type="EMBL" id="KAF8439860.1"/>
    </source>
</evidence>
<sequence length="383" mass="43037">MWKSLLEPIALMTNIHQAAHARPEHVVISFGFLYFRYSKLMDDLDAPSCHPISQSVNQSVKRRWANCDQEIFIAAVIANPFYKVAPFSKIPLTTRAGLAALFGRLWLRFYNKPAPLDLFTDLEKYLTSSGEFAYMEIYKTSVLAQAEAARVPVDALDVWNASSHPGSEPRPLHKIARRILSICPNSASCECLFSVFGSILTKWRNRLSTGNLTRLAELKLYVHEEHVRANAVKQRLKRQYADIIEEKSGAAESESVPSGDCDHQRESESRDDVASQEHEGTSSITNDSPTQSHGIREVAQSLIQAVDEEEQTQNSMASPQYSQIPIKTLLDYSESHAESWLGSFYKTAAQCLDDDLELYQLLDLDAEGINDPDHSQVEDMLAE</sequence>
<feature type="compositionally biased region" description="Basic and acidic residues" evidence="1">
    <location>
        <begin position="260"/>
        <end position="280"/>
    </location>
</feature>
<evidence type="ECO:0008006" key="4">
    <source>
        <dbReference type="Google" id="ProtNLM"/>
    </source>
</evidence>
<evidence type="ECO:0000256" key="1">
    <source>
        <dbReference type="SAM" id="MobiDB-lite"/>
    </source>
</evidence>
<dbReference type="EMBL" id="WHUW01000013">
    <property type="protein sequence ID" value="KAF8439860.1"/>
    <property type="molecule type" value="Genomic_DNA"/>
</dbReference>
<name>A0AAD4BTL2_BOLED</name>
<accession>A0AAD4BTL2</accession>
<feature type="compositionally biased region" description="Polar residues" evidence="1">
    <location>
        <begin position="281"/>
        <end position="293"/>
    </location>
</feature>